<dbReference type="AlphaFoldDB" id="A0A839T834"/>
<evidence type="ECO:0000313" key="3">
    <source>
        <dbReference type="Proteomes" id="UP000549250"/>
    </source>
</evidence>
<sequence>MRRQVQRKEQDHKPFQRLTDQGKTMKASEKVSTQICDAIPGVTPHLMGSVLSAAEYE</sequence>
<protein>
    <submittedName>
        <fullName evidence="2">Uncharacterized protein</fullName>
    </submittedName>
</protein>
<evidence type="ECO:0000256" key="1">
    <source>
        <dbReference type="SAM" id="MobiDB-lite"/>
    </source>
</evidence>
<accession>A0A839T834</accession>
<gene>
    <name evidence="2" type="ORF">FHR87_003683</name>
</gene>
<proteinExistence type="predicted"/>
<organism evidence="2 3">
    <name type="scientific">Azomonas macrocytogenes</name>
    <name type="common">Azotobacter macrocytogenes</name>
    <dbReference type="NCBI Taxonomy" id="69962"/>
    <lineage>
        <taxon>Bacteria</taxon>
        <taxon>Pseudomonadati</taxon>
        <taxon>Pseudomonadota</taxon>
        <taxon>Gammaproteobacteria</taxon>
        <taxon>Pseudomonadales</taxon>
        <taxon>Pseudomonadaceae</taxon>
        <taxon>Azomonas</taxon>
    </lineage>
</organism>
<name>A0A839T834_AZOMA</name>
<feature type="compositionally biased region" description="Basic and acidic residues" evidence="1">
    <location>
        <begin position="1"/>
        <end position="14"/>
    </location>
</feature>
<evidence type="ECO:0000313" key="2">
    <source>
        <dbReference type="EMBL" id="MBB3105248.1"/>
    </source>
</evidence>
<keyword evidence="3" id="KW-1185">Reference proteome</keyword>
<dbReference type="Proteomes" id="UP000549250">
    <property type="component" value="Unassembled WGS sequence"/>
</dbReference>
<reference evidence="2 3" key="1">
    <citation type="submission" date="2020-08" db="EMBL/GenBank/DDBJ databases">
        <title>Genomic Encyclopedia of Type Strains, Phase III (KMG-III): the genomes of soil and plant-associated and newly described type strains.</title>
        <authorList>
            <person name="Whitman W."/>
        </authorList>
    </citation>
    <scope>NUCLEOTIDE SEQUENCE [LARGE SCALE GENOMIC DNA]</scope>
    <source>
        <strain evidence="2 3">CECT 4462</strain>
    </source>
</reference>
<dbReference type="EMBL" id="JACHXI010000030">
    <property type="protein sequence ID" value="MBB3105248.1"/>
    <property type="molecule type" value="Genomic_DNA"/>
</dbReference>
<comment type="caution">
    <text evidence="2">The sequence shown here is derived from an EMBL/GenBank/DDBJ whole genome shotgun (WGS) entry which is preliminary data.</text>
</comment>
<feature type="region of interest" description="Disordered" evidence="1">
    <location>
        <begin position="1"/>
        <end position="28"/>
    </location>
</feature>